<organism evidence="1 2">
    <name type="scientific">Tritrichomonas foetus</name>
    <dbReference type="NCBI Taxonomy" id="1144522"/>
    <lineage>
        <taxon>Eukaryota</taxon>
        <taxon>Metamonada</taxon>
        <taxon>Parabasalia</taxon>
        <taxon>Tritrichomonadida</taxon>
        <taxon>Tritrichomonadidae</taxon>
        <taxon>Tritrichomonas</taxon>
    </lineage>
</organism>
<dbReference type="RefSeq" id="XP_068363628.1">
    <property type="nucleotide sequence ID" value="XM_068501235.1"/>
</dbReference>
<name>A0A1J4KL32_9EUKA</name>
<evidence type="ECO:0000313" key="1">
    <source>
        <dbReference type="EMBL" id="OHT10492.1"/>
    </source>
</evidence>
<comment type="caution">
    <text evidence="1">The sequence shown here is derived from an EMBL/GenBank/DDBJ whole genome shotgun (WGS) entry which is preliminary data.</text>
</comment>
<keyword evidence="2" id="KW-1185">Reference proteome</keyword>
<dbReference type="GeneID" id="94835939"/>
<sequence>MQDDVIFRPEQFFHTFEEGLKMPLDKIKSHYENLSNISNFNGFQIWLKNEKEFSNLIFQNMRTARQCLLLHLSQLPEADFFAAPPSDDVLGFALKEPDKPNSISEWTVLQRMINLLMENPDYFAELIHDYFETDLSYLTSFGWSTFPAFFSFFVTDQHCNEASYLIKKFMNFESNINKIILSNMLSSFFMCSFIFTSALWSKLYSNITQENTLTNLGFMKLLINCISSTSHLLSKNHKELIQIYFQKSPAECMNFLLNDFLAVSFDIYFKRNELSFQIKLQTQILHCFHNFGKDSPSLLRDKLISSFISTLNDSSNLGVPKMPTINELRKFPVIISYHDVVVLCEIINIKDTSSFFGCKTERIIQHKSKYLTKGYEPFSFDRILGVIPKDSVLETQPPSLFKRWFVFCSKIPEPINYLKKKEKEKSGDVELYKYVYLTEIRKYELDYLKLRNSLYIQTLMKSNQKLQNAMEPYIQSYLYLHCEALCKQYLKKKINKSLTFGKIPSDKIGASIHCAINEIYNKREINSIISFPLYCSILDLFEIEPDKIYLKLISAFKQIISLNKKMVFQKILPFRKWKKIIDNLCSRLEKSFSLPLGQQYHALLQFVSSLKLVDDMMKAEKMVISKFNLFFAYSVISLNNSNILDLYLLSKKITRKNREITHEWDEQIINITQILDAGMKSFLGTDKHTMACCFSYQFAPLNLVS</sequence>
<evidence type="ECO:0000313" key="2">
    <source>
        <dbReference type="Proteomes" id="UP000179807"/>
    </source>
</evidence>
<reference evidence="1" key="1">
    <citation type="submission" date="2016-10" db="EMBL/GenBank/DDBJ databases">
        <authorList>
            <person name="Benchimol M."/>
            <person name="Almeida L.G."/>
            <person name="Vasconcelos A.T."/>
            <person name="Perreira-Neves A."/>
            <person name="Rosa I.A."/>
            <person name="Tasca T."/>
            <person name="Bogo M.R."/>
            <person name="de Souza W."/>
        </authorList>
    </citation>
    <scope>NUCLEOTIDE SEQUENCE [LARGE SCALE GENOMIC DNA]</scope>
    <source>
        <strain evidence="1">K</strain>
    </source>
</reference>
<protein>
    <submittedName>
        <fullName evidence="1">Uncharacterized protein</fullName>
    </submittedName>
</protein>
<dbReference type="OrthoDB" id="10684751at2759"/>
<proteinExistence type="predicted"/>
<dbReference type="EMBL" id="MLAK01000609">
    <property type="protein sequence ID" value="OHT10492.1"/>
    <property type="molecule type" value="Genomic_DNA"/>
</dbReference>
<gene>
    <name evidence="1" type="ORF">TRFO_20154</name>
</gene>
<dbReference type="Proteomes" id="UP000179807">
    <property type="component" value="Unassembled WGS sequence"/>
</dbReference>
<dbReference type="VEuPathDB" id="TrichDB:TRFO_20154"/>
<dbReference type="AlphaFoldDB" id="A0A1J4KL32"/>
<accession>A0A1J4KL32</accession>